<protein>
    <submittedName>
        <fullName evidence="1">Uncharacterized protein</fullName>
    </submittedName>
</protein>
<evidence type="ECO:0000313" key="1">
    <source>
        <dbReference type="EMBL" id="GLC60686.1"/>
    </source>
</evidence>
<dbReference type="AlphaFoldDB" id="A0A9W6BY37"/>
<dbReference type="Pfam" id="PF10049">
    <property type="entry name" value="DUF2283"/>
    <property type="match status" value="1"/>
</dbReference>
<proteinExistence type="predicted"/>
<dbReference type="InterPro" id="IPR019270">
    <property type="entry name" value="DUF2283"/>
</dbReference>
<dbReference type="OrthoDB" id="532890at2759"/>
<name>A0A9W6BY37_9CHLO</name>
<reference evidence="1 2" key="1">
    <citation type="journal article" date="2023" name="Commun. Biol.">
        <title>Reorganization of the ancestral sex-determining regions during the evolution of trioecy in Pleodorina starrii.</title>
        <authorList>
            <person name="Takahashi K."/>
            <person name="Suzuki S."/>
            <person name="Kawai-Toyooka H."/>
            <person name="Yamamoto K."/>
            <person name="Hamaji T."/>
            <person name="Ootsuki R."/>
            <person name="Yamaguchi H."/>
            <person name="Kawachi M."/>
            <person name="Higashiyama T."/>
            <person name="Nozaki H."/>
        </authorList>
    </citation>
    <scope>NUCLEOTIDE SEQUENCE [LARGE SCALE GENOMIC DNA]</scope>
    <source>
        <strain evidence="1 2">NIES-4479</strain>
    </source>
</reference>
<gene>
    <name evidence="1" type="primary">PLEST011916</name>
    <name evidence="1" type="ORF">PLESTB_001658100</name>
</gene>
<sequence length="171" mass="18879">MLATGDSTSFQTQGGLSVILPSKRTCLSSEEQRPAFSSNFPLVQYRYFESADILSVYLREITNGLIVDTWDVHPGLLVDFDDQERPVALNISSASCVTPVHFHEICEDVDGKPPLQFGQMYDPYSKILTLRFCTTASSRSVATCDGNIMVLEDDAGNWVGLQVKNVVPPVE</sequence>
<keyword evidence="2" id="KW-1185">Reference proteome</keyword>
<organism evidence="1 2">
    <name type="scientific">Pleodorina starrii</name>
    <dbReference type="NCBI Taxonomy" id="330485"/>
    <lineage>
        <taxon>Eukaryota</taxon>
        <taxon>Viridiplantae</taxon>
        <taxon>Chlorophyta</taxon>
        <taxon>core chlorophytes</taxon>
        <taxon>Chlorophyceae</taxon>
        <taxon>CS clade</taxon>
        <taxon>Chlamydomonadales</taxon>
        <taxon>Volvocaceae</taxon>
        <taxon>Pleodorina</taxon>
    </lineage>
</organism>
<evidence type="ECO:0000313" key="2">
    <source>
        <dbReference type="Proteomes" id="UP001165080"/>
    </source>
</evidence>
<dbReference type="Proteomes" id="UP001165080">
    <property type="component" value="Unassembled WGS sequence"/>
</dbReference>
<comment type="caution">
    <text evidence="1">The sequence shown here is derived from an EMBL/GenBank/DDBJ whole genome shotgun (WGS) entry which is preliminary data.</text>
</comment>
<accession>A0A9W6BY37</accession>
<dbReference type="EMBL" id="BRXU01000037">
    <property type="protein sequence ID" value="GLC60686.1"/>
    <property type="molecule type" value="Genomic_DNA"/>
</dbReference>